<evidence type="ECO:0000313" key="2">
    <source>
        <dbReference type="EMBL" id="KAG6768504.1"/>
    </source>
</evidence>
<evidence type="ECO:0000256" key="1">
    <source>
        <dbReference type="SAM" id="MobiDB-lite"/>
    </source>
</evidence>
<feature type="compositionally biased region" description="Polar residues" evidence="1">
    <location>
        <begin position="324"/>
        <end position="335"/>
    </location>
</feature>
<feature type="compositionally biased region" description="Low complexity" evidence="1">
    <location>
        <begin position="743"/>
        <end position="753"/>
    </location>
</feature>
<feature type="compositionally biased region" description="Basic and acidic residues" evidence="1">
    <location>
        <begin position="241"/>
        <end position="252"/>
    </location>
</feature>
<dbReference type="EMBL" id="JAAWWB010000013">
    <property type="protein sequence ID" value="KAG6768504.1"/>
    <property type="molecule type" value="Genomic_DNA"/>
</dbReference>
<evidence type="ECO:0008006" key="4">
    <source>
        <dbReference type="Google" id="ProtNLM"/>
    </source>
</evidence>
<feature type="compositionally biased region" description="Basic and acidic residues" evidence="1">
    <location>
        <begin position="700"/>
        <end position="711"/>
    </location>
</feature>
<organism evidence="2 3">
    <name type="scientific">Populus tomentosa</name>
    <name type="common">Chinese white poplar</name>
    <dbReference type="NCBI Taxonomy" id="118781"/>
    <lineage>
        <taxon>Eukaryota</taxon>
        <taxon>Viridiplantae</taxon>
        <taxon>Streptophyta</taxon>
        <taxon>Embryophyta</taxon>
        <taxon>Tracheophyta</taxon>
        <taxon>Spermatophyta</taxon>
        <taxon>Magnoliopsida</taxon>
        <taxon>eudicotyledons</taxon>
        <taxon>Gunneridae</taxon>
        <taxon>Pentapetalae</taxon>
        <taxon>rosids</taxon>
        <taxon>fabids</taxon>
        <taxon>Malpighiales</taxon>
        <taxon>Salicaceae</taxon>
        <taxon>Saliceae</taxon>
        <taxon>Populus</taxon>
    </lineage>
</organism>
<feature type="region of interest" description="Disordered" evidence="1">
    <location>
        <begin position="209"/>
        <end position="261"/>
    </location>
</feature>
<feature type="compositionally biased region" description="Basic and acidic residues" evidence="1">
    <location>
        <begin position="718"/>
        <end position="739"/>
    </location>
</feature>
<feature type="region of interest" description="Disordered" evidence="1">
    <location>
        <begin position="692"/>
        <end position="753"/>
    </location>
</feature>
<dbReference type="PANTHER" id="PTHR21669:SF28">
    <property type="entry name" value="YEMANUCLEIN"/>
    <property type="match status" value="1"/>
</dbReference>
<dbReference type="Proteomes" id="UP000886885">
    <property type="component" value="Chromosome 7A"/>
</dbReference>
<feature type="compositionally biased region" description="Basic and acidic residues" evidence="1">
    <location>
        <begin position="177"/>
        <end position="187"/>
    </location>
</feature>
<keyword evidence="3" id="KW-1185">Reference proteome</keyword>
<feature type="region of interest" description="Disordered" evidence="1">
    <location>
        <begin position="163"/>
        <end position="196"/>
    </location>
</feature>
<feature type="compositionally biased region" description="Basic and acidic residues" evidence="1">
    <location>
        <begin position="222"/>
        <end position="231"/>
    </location>
</feature>
<dbReference type="OrthoDB" id="68076at2759"/>
<accession>A0A8X8CVW7</accession>
<name>A0A8X8CVW7_POPTO</name>
<dbReference type="PANTHER" id="PTHR21669">
    <property type="entry name" value="CAPZ-INTERACTING PROTEIN AND RELATED PROTEINS"/>
    <property type="match status" value="1"/>
</dbReference>
<comment type="caution">
    <text evidence="2">The sequence shown here is derived from an EMBL/GenBank/DDBJ whole genome shotgun (WGS) entry which is preliminary data.</text>
</comment>
<dbReference type="AlphaFoldDB" id="A0A8X8CVW7"/>
<feature type="region of interest" description="Disordered" evidence="1">
    <location>
        <begin position="317"/>
        <end position="349"/>
    </location>
</feature>
<sequence>MEVGNTKQGDTGSPPRRRFYIELNPGETTIVSWKKLLKDAAANKASSSQSQNQTTTDIDAVVAPASVDTDRQEAQFSLGQPTESVSKNAPSSNHLGSVIEKIEGLYVDEYFEIDGSTTEHDGVFVNKGKLEHIQRYCQNMLCQLITRANVSVEVFLRNKLISSTHRQPKKRRNNIQKAKEEKDDDHVRNKHAKLGHASMDIATRNKPLVEPFPTNSQSLAADGEHHHDGKLHSLTYPVGSSDKKPAAPDIRSENSSYSGITNMDESISCTRLNNTENQMNGVFQPVNLGRSVKDTGELSVVAYEKYQENYAPSQLGLQTKRVASKTSNTSSPKFSQRNKKGRHELPDLNLPHYPVQAEKKTAIIHPKDVSSLQLKGSMLERAIGDLEKVVAESRPRNIEVQDTDASSTAIKRRLPSEVKQKLAKVAKLAVPKSFSCFSYVKLYTLSLYLSQTEHVTLKKNLREMVEMGPTAKQEKADRFQLIRREVMEMIELQASKREKAGGDFQKAIIYEEKGAMDEKYVMDNKMEDKICDLYDLFVQGMDEDKGPHIRKLYVELAELWPNGAMDNHGIKNAIYRAKERRRTFYNNEKARTRLLLSTTTTTTIDNFFFLFLQHSITMIYVQEKARLEELSKCWKDINVGGKATSVAQAKRPQEGLSTPAAITQYLSEPAKPLPPFLKGRNDDSPKQEKLEKMTFPMLKEQMRQQRREFNRGLKKSSPKVDKESHMSHKQEVEQQDGLKHHLTTSSSSLGQQN</sequence>
<dbReference type="GO" id="GO:0005634">
    <property type="term" value="C:nucleus"/>
    <property type="evidence" value="ECO:0007669"/>
    <property type="project" value="TreeGrafter"/>
</dbReference>
<evidence type="ECO:0000313" key="3">
    <source>
        <dbReference type="Proteomes" id="UP000886885"/>
    </source>
</evidence>
<protein>
    <recommendedName>
        <fullName evidence="4">Hpc2-related domain-containing protein</fullName>
    </recommendedName>
</protein>
<reference evidence="2" key="1">
    <citation type="journal article" date="2020" name="bioRxiv">
        <title>Hybrid origin of Populus tomentosa Carr. identified through genome sequencing and phylogenomic analysis.</title>
        <authorList>
            <person name="An X."/>
            <person name="Gao K."/>
            <person name="Chen Z."/>
            <person name="Li J."/>
            <person name="Yang X."/>
            <person name="Yang X."/>
            <person name="Zhou J."/>
            <person name="Guo T."/>
            <person name="Zhao T."/>
            <person name="Huang S."/>
            <person name="Miao D."/>
            <person name="Khan W.U."/>
            <person name="Rao P."/>
            <person name="Ye M."/>
            <person name="Lei B."/>
            <person name="Liao W."/>
            <person name="Wang J."/>
            <person name="Ji L."/>
            <person name="Li Y."/>
            <person name="Guo B."/>
            <person name="Mustafa N.S."/>
            <person name="Li S."/>
            <person name="Yun Q."/>
            <person name="Keller S.R."/>
            <person name="Mao J."/>
            <person name="Zhang R."/>
            <person name="Strauss S.H."/>
        </authorList>
    </citation>
    <scope>NUCLEOTIDE SEQUENCE</scope>
    <source>
        <strain evidence="2">GM15</strain>
        <tissue evidence="2">Leaf</tissue>
    </source>
</reference>
<dbReference type="GO" id="GO:0006325">
    <property type="term" value="P:chromatin organization"/>
    <property type="evidence" value="ECO:0007669"/>
    <property type="project" value="TreeGrafter"/>
</dbReference>
<gene>
    <name evidence="2" type="ORF">POTOM_027425</name>
</gene>
<proteinExistence type="predicted"/>